<gene>
    <name evidence="2" type="ORF">FA13DRAFT_233331</name>
</gene>
<protein>
    <submittedName>
        <fullName evidence="2">Uncharacterized protein</fullName>
    </submittedName>
</protein>
<feature type="compositionally biased region" description="Polar residues" evidence="1">
    <location>
        <begin position="58"/>
        <end position="75"/>
    </location>
</feature>
<dbReference type="Proteomes" id="UP000298030">
    <property type="component" value="Unassembled WGS sequence"/>
</dbReference>
<reference evidence="2 3" key="1">
    <citation type="journal article" date="2019" name="Nat. Ecol. Evol.">
        <title>Megaphylogeny resolves global patterns of mushroom evolution.</title>
        <authorList>
            <person name="Varga T."/>
            <person name="Krizsan K."/>
            <person name="Foldi C."/>
            <person name="Dima B."/>
            <person name="Sanchez-Garcia M."/>
            <person name="Sanchez-Ramirez S."/>
            <person name="Szollosi G.J."/>
            <person name="Szarkandi J.G."/>
            <person name="Papp V."/>
            <person name="Albert L."/>
            <person name="Andreopoulos W."/>
            <person name="Angelini C."/>
            <person name="Antonin V."/>
            <person name="Barry K.W."/>
            <person name="Bougher N.L."/>
            <person name="Buchanan P."/>
            <person name="Buyck B."/>
            <person name="Bense V."/>
            <person name="Catcheside P."/>
            <person name="Chovatia M."/>
            <person name="Cooper J."/>
            <person name="Damon W."/>
            <person name="Desjardin D."/>
            <person name="Finy P."/>
            <person name="Geml J."/>
            <person name="Haridas S."/>
            <person name="Hughes K."/>
            <person name="Justo A."/>
            <person name="Karasinski D."/>
            <person name="Kautmanova I."/>
            <person name="Kiss B."/>
            <person name="Kocsube S."/>
            <person name="Kotiranta H."/>
            <person name="LaButti K.M."/>
            <person name="Lechner B.E."/>
            <person name="Liimatainen K."/>
            <person name="Lipzen A."/>
            <person name="Lukacs Z."/>
            <person name="Mihaltcheva S."/>
            <person name="Morgado L.N."/>
            <person name="Niskanen T."/>
            <person name="Noordeloos M.E."/>
            <person name="Ohm R.A."/>
            <person name="Ortiz-Santana B."/>
            <person name="Ovrebo C."/>
            <person name="Racz N."/>
            <person name="Riley R."/>
            <person name="Savchenko A."/>
            <person name="Shiryaev A."/>
            <person name="Soop K."/>
            <person name="Spirin V."/>
            <person name="Szebenyi C."/>
            <person name="Tomsovsky M."/>
            <person name="Tulloss R.E."/>
            <person name="Uehling J."/>
            <person name="Grigoriev I.V."/>
            <person name="Vagvolgyi C."/>
            <person name="Papp T."/>
            <person name="Martin F.M."/>
            <person name="Miettinen O."/>
            <person name="Hibbett D.S."/>
            <person name="Nagy L.G."/>
        </authorList>
    </citation>
    <scope>NUCLEOTIDE SEQUENCE [LARGE SCALE GENOMIC DNA]</scope>
    <source>
        <strain evidence="2 3">FP101781</strain>
    </source>
</reference>
<evidence type="ECO:0000313" key="2">
    <source>
        <dbReference type="EMBL" id="TEB32939.1"/>
    </source>
</evidence>
<keyword evidence="3" id="KW-1185">Reference proteome</keyword>
<proteinExistence type="predicted"/>
<comment type="caution">
    <text evidence="2">The sequence shown here is derived from an EMBL/GenBank/DDBJ whole genome shotgun (WGS) entry which is preliminary data.</text>
</comment>
<dbReference type="AlphaFoldDB" id="A0A4Y7THG4"/>
<evidence type="ECO:0000313" key="3">
    <source>
        <dbReference type="Proteomes" id="UP000298030"/>
    </source>
</evidence>
<organism evidence="2 3">
    <name type="scientific">Coprinellus micaceus</name>
    <name type="common">Glistening ink-cap mushroom</name>
    <name type="synonym">Coprinus micaceus</name>
    <dbReference type="NCBI Taxonomy" id="71717"/>
    <lineage>
        <taxon>Eukaryota</taxon>
        <taxon>Fungi</taxon>
        <taxon>Dikarya</taxon>
        <taxon>Basidiomycota</taxon>
        <taxon>Agaricomycotina</taxon>
        <taxon>Agaricomycetes</taxon>
        <taxon>Agaricomycetidae</taxon>
        <taxon>Agaricales</taxon>
        <taxon>Agaricineae</taxon>
        <taxon>Psathyrellaceae</taxon>
        <taxon>Coprinellus</taxon>
    </lineage>
</organism>
<evidence type="ECO:0000256" key="1">
    <source>
        <dbReference type="SAM" id="MobiDB-lite"/>
    </source>
</evidence>
<sequence>MVRFQAVLQAPKRCPNFRASRSLPEETVQSLTRHRCQNREMRSFNRHSRESIFLRTPLPSSQFPPMRTNLANSISPFPAPSQDVGHHSGHARVTSQVFLDWPSNCELPCLRR</sequence>
<name>A0A4Y7THG4_COPMI</name>
<dbReference type="EMBL" id="QPFP01000014">
    <property type="protein sequence ID" value="TEB32939.1"/>
    <property type="molecule type" value="Genomic_DNA"/>
</dbReference>
<accession>A0A4Y7THG4</accession>
<feature type="region of interest" description="Disordered" evidence="1">
    <location>
        <begin position="56"/>
        <end position="89"/>
    </location>
</feature>